<keyword evidence="6" id="KW-0645">Protease</keyword>
<dbReference type="Gene3D" id="3.40.710.10">
    <property type="entry name" value="DD-peptidase/beta-lactamase superfamily"/>
    <property type="match status" value="1"/>
</dbReference>
<keyword evidence="18" id="KW-1185">Reference proteome</keyword>
<proteinExistence type="inferred from homology"/>
<gene>
    <name evidence="17" type="ORF">SAMN02745227_00354</name>
</gene>
<keyword evidence="5 17" id="KW-0121">Carboxypeptidase</keyword>
<evidence type="ECO:0000256" key="9">
    <source>
        <dbReference type="ARBA" id="ARBA00022960"/>
    </source>
</evidence>
<dbReference type="Proteomes" id="UP000243547">
    <property type="component" value="Unassembled WGS sequence"/>
</dbReference>
<comment type="catalytic activity">
    <reaction evidence="12">
        <text>Preferential cleavage: (Ac)2-L-Lys-D-Ala-|-D-Ala. Also transpeptidation of peptidyl-alanyl moieties that are N-acyl substituents of D-alanine.</text>
        <dbReference type="EC" id="3.4.16.4"/>
    </reaction>
</comment>
<evidence type="ECO:0000313" key="18">
    <source>
        <dbReference type="Proteomes" id="UP000243547"/>
    </source>
</evidence>
<dbReference type="PANTHER" id="PTHR21581:SF6">
    <property type="entry name" value="TRAFFICKING PROTEIN PARTICLE COMPLEX SUBUNIT 12"/>
    <property type="match status" value="1"/>
</dbReference>
<keyword evidence="7" id="KW-0732">Signal</keyword>
<accession>A0A1M6L3A4</accession>
<evidence type="ECO:0000256" key="11">
    <source>
        <dbReference type="ARBA" id="ARBA00023316"/>
    </source>
</evidence>
<evidence type="ECO:0000256" key="4">
    <source>
        <dbReference type="ARBA" id="ARBA00012448"/>
    </source>
</evidence>
<dbReference type="AlphaFoldDB" id="A0A1M6L3A4"/>
<evidence type="ECO:0000256" key="2">
    <source>
        <dbReference type="ARBA" id="ARBA00004752"/>
    </source>
</evidence>
<dbReference type="SMART" id="SM00936">
    <property type="entry name" value="PBP5_C"/>
    <property type="match status" value="1"/>
</dbReference>
<dbReference type="OrthoDB" id="9791132at2"/>
<dbReference type="SUPFAM" id="SSF56601">
    <property type="entry name" value="beta-lactamase/transpeptidase-like"/>
    <property type="match status" value="1"/>
</dbReference>
<dbReference type="InterPro" id="IPR012338">
    <property type="entry name" value="Beta-lactam/transpept-like"/>
</dbReference>
<sequence length="382" mass="42169">MKRCICILLILTFFLLFPNQRVSYALELESQAAVLMEQSTGTVIFEKNAHEPLPMASISKIMTMLLALEAVEEGKVSLDDMLTTSQRAKEMGGTQIFLEQGEQISLRDALIAVAVGSANDASVVIAEHIGGSYEGFIEAMNKRAEELGMKNTKFVNSSGLPVEGGGNVSSAYDIALMSRELLKHEIIYQWTTIQWDTNFLGRVYLSNTNLKFLRNYPGADGLKTGWTTEAGYCLSATAKRDDTRFIAVIMKAPNPDIRLKEVSQLLNLGFGTYKTVHINKKGDVIENLVVDKGIKEKINVITEDDVSVLLDKKGKEDITHRINLPNKLTAPLIKGQVVGNIEVIKGDEVIKTVNLIVDEDVGKAGPFTLMGRLFIKMLEKVK</sequence>
<dbReference type="EMBL" id="FRAI01000005">
    <property type="protein sequence ID" value="SHJ65666.1"/>
    <property type="molecule type" value="Genomic_DNA"/>
</dbReference>
<evidence type="ECO:0000256" key="1">
    <source>
        <dbReference type="ARBA" id="ARBA00003217"/>
    </source>
</evidence>
<dbReference type="SUPFAM" id="SSF69189">
    <property type="entry name" value="Penicillin-binding protein associated domain"/>
    <property type="match status" value="1"/>
</dbReference>
<keyword evidence="8" id="KW-0378">Hydrolase</keyword>
<evidence type="ECO:0000256" key="15">
    <source>
        <dbReference type="RuleBase" id="RU004016"/>
    </source>
</evidence>
<feature type="active site" evidence="13">
    <location>
        <position position="117"/>
    </location>
</feature>
<evidence type="ECO:0000256" key="6">
    <source>
        <dbReference type="ARBA" id="ARBA00022670"/>
    </source>
</evidence>
<evidence type="ECO:0000313" key="17">
    <source>
        <dbReference type="EMBL" id="SHJ65666.1"/>
    </source>
</evidence>
<dbReference type="PRINTS" id="PR00725">
    <property type="entry name" value="DADACBPTASE1"/>
</dbReference>
<dbReference type="InterPro" id="IPR018044">
    <property type="entry name" value="Peptidase_S11"/>
</dbReference>
<dbReference type="RefSeq" id="WP_072905716.1">
    <property type="nucleotide sequence ID" value="NZ_FRAI01000005.1"/>
</dbReference>
<evidence type="ECO:0000256" key="7">
    <source>
        <dbReference type="ARBA" id="ARBA00022729"/>
    </source>
</evidence>
<dbReference type="STRING" id="1120989.SAMN02745227_00354"/>
<dbReference type="InterPro" id="IPR015956">
    <property type="entry name" value="Peniciliin-bd_prot_C_sf"/>
</dbReference>
<dbReference type="Pfam" id="PF00768">
    <property type="entry name" value="Peptidase_S11"/>
    <property type="match status" value="1"/>
</dbReference>
<dbReference type="InterPro" id="IPR037167">
    <property type="entry name" value="Peptidase_S11_C_sf"/>
</dbReference>
<dbReference type="InterPro" id="IPR001967">
    <property type="entry name" value="Peptidase_S11_N"/>
</dbReference>
<organism evidence="17 18">
    <name type="scientific">Anaerobranca californiensis DSM 14826</name>
    <dbReference type="NCBI Taxonomy" id="1120989"/>
    <lineage>
        <taxon>Bacteria</taxon>
        <taxon>Bacillati</taxon>
        <taxon>Bacillota</taxon>
        <taxon>Clostridia</taxon>
        <taxon>Eubacteriales</taxon>
        <taxon>Proteinivoracaceae</taxon>
        <taxon>Anaerobranca</taxon>
    </lineage>
</organism>
<protein>
    <recommendedName>
        <fullName evidence="4">serine-type D-Ala-D-Ala carboxypeptidase</fullName>
        <ecNumber evidence="4">3.4.16.4</ecNumber>
    </recommendedName>
</protein>
<comment type="pathway">
    <text evidence="2">Cell wall biogenesis; peptidoglycan biosynthesis.</text>
</comment>
<dbReference type="GO" id="GO:0071555">
    <property type="term" value="P:cell wall organization"/>
    <property type="evidence" value="ECO:0007669"/>
    <property type="project" value="UniProtKB-KW"/>
</dbReference>
<dbReference type="GO" id="GO:0008360">
    <property type="term" value="P:regulation of cell shape"/>
    <property type="evidence" value="ECO:0007669"/>
    <property type="project" value="UniProtKB-KW"/>
</dbReference>
<evidence type="ECO:0000256" key="8">
    <source>
        <dbReference type="ARBA" id="ARBA00022801"/>
    </source>
</evidence>
<name>A0A1M6L3A4_9FIRM</name>
<feature type="binding site" evidence="14">
    <location>
        <position position="223"/>
    </location>
    <ligand>
        <name>substrate</name>
    </ligand>
</feature>
<keyword evidence="11" id="KW-0961">Cell wall biogenesis/degradation</keyword>
<evidence type="ECO:0000259" key="16">
    <source>
        <dbReference type="SMART" id="SM00936"/>
    </source>
</evidence>
<reference evidence="18" key="1">
    <citation type="submission" date="2016-11" db="EMBL/GenBank/DDBJ databases">
        <authorList>
            <person name="Varghese N."/>
            <person name="Submissions S."/>
        </authorList>
    </citation>
    <scope>NUCLEOTIDE SEQUENCE [LARGE SCALE GENOMIC DNA]</scope>
    <source>
        <strain evidence="18">DSM 14826</strain>
    </source>
</reference>
<dbReference type="GO" id="GO:0009252">
    <property type="term" value="P:peptidoglycan biosynthetic process"/>
    <property type="evidence" value="ECO:0007669"/>
    <property type="project" value="UniProtKB-UniPathway"/>
</dbReference>
<evidence type="ECO:0000256" key="5">
    <source>
        <dbReference type="ARBA" id="ARBA00022645"/>
    </source>
</evidence>
<evidence type="ECO:0000256" key="13">
    <source>
        <dbReference type="PIRSR" id="PIRSR618044-1"/>
    </source>
</evidence>
<keyword evidence="9" id="KW-0133">Cell shape</keyword>
<feature type="active site" description="Proton acceptor" evidence="13">
    <location>
        <position position="60"/>
    </location>
</feature>
<evidence type="ECO:0000256" key="14">
    <source>
        <dbReference type="PIRSR" id="PIRSR618044-2"/>
    </source>
</evidence>
<comment type="function">
    <text evidence="1">Removes C-terminal D-alanyl residues from sugar-peptide cell wall precursors.</text>
</comment>
<evidence type="ECO:0000256" key="10">
    <source>
        <dbReference type="ARBA" id="ARBA00022984"/>
    </source>
</evidence>
<comment type="similarity">
    <text evidence="3 15">Belongs to the peptidase S11 family.</text>
</comment>
<dbReference type="GO" id="GO:0009002">
    <property type="term" value="F:serine-type D-Ala-D-Ala carboxypeptidase activity"/>
    <property type="evidence" value="ECO:0007669"/>
    <property type="project" value="UniProtKB-EC"/>
</dbReference>
<dbReference type="EC" id="3.4.16.4" evidence="4"/>
<dbReference type="Pfam" id="PF07943">
    <property type="entry name" value="PBP5_C"/>
    <property type="match status" value="1"/>
</dbReference>
<dbReference type="PANTHER" id="PTHR21581">
    <property type="entry name" value="D-ALANYL-D-ALANINE CARBOXYPEPTIDASE"/>
    <property type="match status" value="1"/>
</dbReference>
<dbReference type="UniPathway" id="UPA00219"/>
<feature type="domain" description="Peptidase S11 D-Ala-D-Ala carboxypeptidase A C-terminal" evidence="16">
    <location>
        <begin position="273"/>
        <end position="363"/>
    </location>
</feature>
<keyword evidence="10" id="KW-0573">Peptidoglycan synthesis</keyword>
<feature type="active site" description="Acyl-ester intermediate" evidence="13">
    <location>
        <position position="57"/>
    </location>
</feature>
<dbReference type="Gene3D" id="2.60.410.10">
    <property type="entry name" value="D-Ala-D-Ala carboxypeptidase, C-terminal domain"/>
    <property type="match status" value="1"/>
</dbReference>
<evidence type="ECO:0000256" key="3">
    <source>
        <dbReference type="ARBA" id="ARBA00007164"/>
    </source>
</evidence>
<evidence type="ECO:0000256" key="12">
    <source>
        <dbReference type="ARBA" id="ARBA00034000"/>
    </source>
</evidence>
<dbReference type="GO" id="GO:0006508">
    <property type="term" value="P:proteolysis"/>
    <property type="evidence" value="ECO:0007669"/>
    <property type="project" value="UniProtKB-KW"/>
</dbReference>
<dbReference type="InterPro" id="IPR012907">
    <property type="entry name" value="Peptidase_S11_C"/>
</dbReference>